<dbReference type="EMBL" id="CAJJDM010000053">
    <property type="protein sequence ID" value="CAD8074733.1"/>
    <property type="molecule type" value="Genomic_DNA"/>
</dbReference>
<proteinExistence type="predicted"/>
<keyword evidence="2" id="KW-1185">Reference proteome</keyword>
<comment type="caution">
    <text evidence="1">The sequence shown here is derived from an EMBL/GenBank/DDBJ whole genome shotgun (WGS) entry which is preliminary data.</text>
</comment>
<name>A0A8S1MAA5_PARPR</name>
<protein>
    <submittedName>
        <fullName evidence="1">Uncharacterized protein</fullName>
    </submittedName>
</protein>
<evidence type="ECO:0000313" key="2">
    <source>
        <dbReference type="Proteomes" id="UP000688137"/>
    </source>
</evidence>
<dbReference type="AlphaFoldDB" id="A0A8S1MAA5"/>
<evidence type="ECO:0000313" key="1">
    <source>
        <dbReference type="EMBL" id="CAD8074733.1"/>
    </source>
</evidence>
<gene>
    <name evidence="1" type="ORF">PPRIM_AZ9-3.1.T0530123</name>
</gene>
<organism evidence="1 2">
    <name type="scientific">Paramecium primaurelia</name>
    <dbReference type="NCBI Taxonomy" id="5886"/>
    <lineage>
        <taxon>Eukaryota</taxon>
        <taxon>Sar</taxon>
        <taxon>Alveolata</taxon>
        <taxon>Ciliophora</taxon>
        <taxon>Intramacronucleata</taxon>
        <taxon>Oligohymenophorea</taxon>
        <taxon>Peniculida</taxon>
        <taxon>Parameciidae</taxon>
        <taxon>Paramecium</taxon>
    </lineage>
</organism>
<accession>A0A8S1MAA5</accession>
<reference evidence="1" key="1">
    <citation type="submission" date="2021-01" db="EMBL/GenBank/DDBJ databases">
        <authorList>
            <consortium name="Genoscope - CEA"/>
            <person name="William W."/>
        </authorList>
    </citation>
    <scope>NUCLEOTIDE SEQUENCE</scope>
</reference>
<sequence length="133" mass="15878">MQPKRNINDLLAEYSKELGEDFDDVDPQMNEENAFDDDPEMRKLQKQLYEFYSILEISISAKQTTKLAILHNQEMTMIKCCHNMKILRINVFHKNQFRQGICNNNKLLLKIKKEIQIQHNQKNNLLFHLTQSR</sequence>
<dbReference type="Proteomes" id="UP000688137">
    <property type="component" value="Unassembled WGS sequence"/>
</dbReference>